<evidence type="ECO:0000256" key="2">
    <source>
        <dbReference type="ARBA" id="ARBA00022980"/>
    </source>
</evidence>
<evidence type="ECO:0000313" key="8">
    <source>
        <dbReference type="Proteomes" id="UP000177029"/>
    </source>
</evidence>
<comment type="caution">
    <text evidence="7">The sequence shown here is derived from an EMBL/GenBank/DDBJ whole genome shotgun (WGS) entry which is preliminary data.</text>
</comment>
<comment type="function">
    <text evidence="5">One of the primary rRNA binding proteins, this protein initially binds near the 5'-end of the 23S rRNA. It is important during the early stages of 50S assembly. It makes multiple contacts with different domains of the 23S rRNA in the assembled 50S subunit and ribosome.</text>
</comment>
<reference evidence="7 8" key="1">
    <citation type="journal article" date="2016" name="Nat. Commun.">
        <title>Thousands of microbial genomes shed light on interconnected biogeochemical processes in an aquifer system.</title>
        <authorList>
            <person name="Anantharaman K."/>
            <person name="Brown C.T."/>
            <person name="Hug L.A."/>
            <person name="Sharon I."/>
            <person name="Castelle C.J."/>
            <person name="Probst A.J."/>
            <person name="Thomas B.C."/>
            <person name="Singh A."/>
            <person name="Wilkins M.J."/>
            <person name="Karaoz U."/>
            <person name="Brodie E.L."/>
            <person name="Williams K.H."/>
            <person name="Hubbard S.S."/>
            <person name="Banfield J.F."/>
        </authorList>
    </citation>
    <scope>NUCLEOTIDE SEQUENCE [LARGE SCALE GENOMIC DNA]</scope>
</reference>
<keyword evidence="2 5" id="KW-0689">Ribosomal protein</keyword>
<evidence type="ECO:0000256" key="3">
    <source>
        <dbReference type="ARBA" id="ARBA00023274"/>
    </source>
</evidence>
<keyword evidence="3 5" id="KW-0687">Ribonucleoprotein</keyword>
<dbReference type="GO" id="GO:0019843">
    <property type="term" value="F:rRNA binding"/>
    <property type="evidence" value="ECO:0007669"/>
    <property type="project" value="UniProtKB-UniRule"/>
</dbReference>
<dbReference type="Proteomes" id="UP000177029">
    <property type="component" value="Unassembled WGS sequence"/>
</dbReference>
<proteinExistence type="inferred from homology"/>
<dbReference type="GO" id="GO:0003735">
    <property type="term" value="F:structural constituent of ribosome"/>
    <property type="evidence" value="ECO:0007669"/>
    <property type="project" value="InterPro"/>
</dbReference>
<evidence type="ECO:0000256" key="1">
    <source>
        <dbReference type="ARBA" id="ARBA00010528"/>
    </source>
</evidence>
<dbReference type="PANTHER" id="PTHR10746:SF6">
    <property type="entry name" value="LARGE RIBOSOMAL SUBUNIT PROTEIN UL4M"/>
    <property type="match status" value="1"/>
</dbReference>
<dbReference type="Gene3D" id="3.40.1370.10">
    <property type="match status" value="1"/>
</dbReference>
<protein>
    <recommendedName>
        <fullName evidence="4 5">Large ribosomal subunit protein uL4</fullName>
    </recommendedName>
</protein>
<dbReference type="Pfam" id="PF00573">
    <property type="entry name" value="Ribosomal_L4"/>
    <property type="match status" value="1"/>
</dbReference>
<dbReference type="SUPFAM" id="SSF52166">
    <property type="entry name" value="Ribosomal protein L4"/>
    <property type="match status" value="1"/>
</dbReference>
<comment type="subunit">
    <text evidence="5">Part of the 50S ribosomal subunit.</text>
</comment>
<dbReference type="InterPro" id="IPR002136">
    <property type="entry name" value="Ribosomal_uL4"/>
</dbReference>
<dbReference type="GO" id="GO:0006412">
    <property type="term" value="P:translation"/>
    <property type="evidence" value="ECO:0007669"/>
    <property type="project" value="UniProtKB-UniRule"/>
</dbReference>
<gene>
    <name evidence="5" type="primary">rplD</name>
    <name evidence="7" type="ORF">A2755_01915</name>
</gene>
<dbReference type="AlphaFoldDB" id="A0A1F8DQN2"/>
<name>A0A1F8DQN2_9BACT</name>
<feature type="compositionally biased region" description="Basic and acidic residues" evidence="6">
    <location>
        <begin position="50"/>
        <end position="59"/>
    </location>
</feature>
<feature type="region of interest" description="Disordered" evidence="6">
    <location>
        <begin position="44"/>
        <end position="73"/>
    </location>
</feature>
<dbReference type="STRING" id="1802555.A2755_01915"/>
<evidence type="ECO:0000256" key="4">
    <source>
        <dbReference type="ARBA" id="ARBA00035244"/>
    </source>
</evidence>
<keyword evidence="5" id="KW-0694">RNA-binding</keyword>
<accession>A0A1F8DQN2</accession>
<organism evidence="7 8">
    <name type="scientific">Candidatus Wolfebacteria bacterium RIFCSPHIGHO2_01_FULL_48_22</name>
    <dbReference type="NCBI Taxonomy" id="1802555"/>
    <lineage>
        <taxon>Bacteria</taxon>
        <taxon>Candidatus Wolfeibacteriota</taxon>
    </lineage>
</organism>
<dbReference type="InterPro" id="IPR023574">
    <property type="entry name" value="Ribosomal_uL4_dom_sf"/>
</dbReference>
<evidence type="ECO:0000256" key="6">
    <source>
        <dbReference type="SAM" id="MobiDB-lite"/>
    </source>
</evidence>
<dbReference type="GO" id="GO:1990904">
    <property type="term" value="C:ribonucleoprotein complex"/>
    <property type="evidence" value="ECO:0007669"/>
    <property type="project" value="UniProtKB-KW"/>
</dbReference>
<evidence type="ECO:0000313" key="7">
    <source>
        <dbReference type="EMBL" id="OGM90937.1"/>
    </source>
</evidence>
<dbReference type="EMBL" id="MGIP01000014">
    <property type="protein sequence ID" value="OGM90937.1"/>
    <property type="molecule type" value="Genomic_DNA"/>
</dbReference>
<comment type="similarity">
    <text evidence="1 5">Belongs to the universal ribosomal protein uL4 family.</text>
</comment>
<keyword evidence="5" id="KW-0699">rRNA-binding</keyword>
<dbReference type="InterPro" id="IPR013005">
    <property type="entry name" value="Ribosomal_uL4-like"/>
</dbReference>
<sequence length="220" mass="24390">MMKVPIYNLEKKQTEEITVSDGLFNVAWKPALVQQAIVTQLANNRQKTAKTKDRSEVRGGGKKPWRQKGTGRARHGSIRSPIWIGGGVTHGPIAEKSYEKKINKKMRVAALLSLMSKKFSDGKVLVLEGITPETFSKTKELSTKTKNLRTEFGSIMVVTSSKDKKVFLAARNVPKLTCVAAKSLSIVDVARPNALFITKQAIPELTSHFIVKEKSLKETK</sequence>
<dbReference type="HAMAP" id="MF_01328_B">
    <property type="entry name" value="Ribosomal_uL4_B"/>
    <property type="match status" value="1"/>
</dbReference>
<dbReference type="PANTHER" id="PTHR10746">
    <property type="entry name" value="50S RIBOSOMAL PROTEIN L4"/>
    <property type="match status" value="1"/>
</dbReference>
<feature type="compositionally biased region" description="Basic residues" evidence="6">
    <location>
        <begin position="60"/>
        <end position="73"/>
    </location>
</feature>
<comment type="function">
    <text evidence="5">Forms part of the polypeptide exit tunnel.</text>
</comment>
<dbReference type="NCBIfam" id="TIGR03953">
    <property type="entry name" value="rplD_bact"/>
    <property type="match status" value="1"/>
</dbReference>
<dbReference type="GO" id="GO:0005840">
    <property type="term" value="C:ribosome"/>
    <property type="evidence" value="ECO:0007669"/>
    <property type="project" value="UniProtKB-KW"/>
</dbReference>
<evidence type="ECO:0000256" key="5">
    <source>
        <dbReference type="HAMAP-Rule" id="MF_01328"/>
    </source>
</evidence>